<gene>
    <name evidence="1" type="ORF">GPUH_LOCUS8982</name>
</gene>
<evidence type="ECO:0000313" key="2">
    <source>
        <dbReference type="Proteomes" id="UP000271098"/>
    </source>
</evidence>
<name>A0A3P6S4C8_9BILA</name>
<keyword evidence="2" id="KW-1185">Reference proteome</keyword>
<dbReference type="EMBL" id="UYRT01027870">
    <property type="protein sequence ID" value="VDK66847.1"/>
    <property type="molecule type" value="Genomic_DNA"/>
</dbReference>
<proteinExistence type="predicted"/>
<protein>
    <submittedName>
        <fullName evidence="1">Uncharacterized protein</fullName>
    </submittedName>
</protein>
<dbReference type="AlphaFoldDB" id="A0A3P6S4C8"/>
<accession>A0A3P6S4C8</accession>
<sequence>MLLVLSSLNRHLRSLPILENNRIRPIVQFLDSLDATHARMSRFIPDCLYSAHVEGATESSIVNLCDISGGLFGTLALPDGTYLVEPVKDDQKQSKPSSSKAHIVYKSRSHSFHKCDFSSPSSSFAATTTTAATAASYLTVDNTANYVETHNYTAYRITNDSINSDAITAYYTNSDAHLTGNSSFSQLSERSRAGLIFTIFHLLTKTILNSREYSDIDIASGFQSN</sequence>
<dbReference type="OrthoDB" id="5851387at2759"/>
<organism evidence="1 2">
    <name type="scientific">Gongylonema pulchrum</name>
    <dbReference type="NCBI Taxonomy" id="637853"/>
    <lineage>
        <taxon>Eukaryota</taxon>
        <taxon>Metazoa</taxon>
        <taxon>Ecdysozoa</taxon>
        <taxon>Nematoda</taxon>
        <taxon>Chromadorea</taxon>
        <taxon>Rhabditida</taxon>
        <taxon>Spirurina</taxon>
        <taxon>Spiruromorpha</taxon>
        <taxon>Spiruroidea</taxon>
        <taxon>Gongylonematidae</taxon>
        <taxon>Gongylonema</taxon>
    </lineage>
</organism>
<evidence type="ECO:0000313" key="1">
    <source>
        <dbReference type="EMBL" id="VDK66847.1"/>
    </source>
</evidence>
<reference evidence="1 2" key="1">
    <citation type="submission" date="2018-11" db="EMBL/GenBank/DDBJ databases">
        <authorList>
            <consortium name="Pathogen Informatics"/>
        </authorList>
    </citation>
    <scope>NUCLEOTIDE SEQUENCE [LARGE SCALE GENOMIC DNA]</scope>
</reference>
<dbReference type="Proteomes" id="UP000271098">
    <property type="component" value="Unassembled WGS sequence"/>
</dbReference>